<evidence type="ECO:0000256" key="1">
    <source>
        <dbReference type="SAM" id="Coils"/>
    </source>
</evidence>
<sequence length="289" mass="33304">MSHKSRHSTISRCSHSHTSDRDRRLATLESELRQTNLTRDRLVRDQDHLDLQVHQPRSNIRDMEGFQHGQRDEITRLETEIPTLTHDIGDDPANLHTQVLQPRAERNDFERQIISAREDLRNAMTDRDRLRLEASHTGDVIRDLQEQVRGLERETDDARSESATALASYNQISSSLTRTQPYHGRDPSLSSTTRLAQAHRNRALADLALARATLTQITSDRDRAFKQLAQTTEDQDRALVDRDSALRLRDQAIAERDHVSLDLFTETARTAQTDDDLEVVRVKLREREN</sequence>
<accession>A0A225UKH9</accession>
<dbReference type="OrthoDB" id="129892at2759"/>
<protein>
    <submittedName>
        <fullName evidence="3">Uncharacterized protein</fullName>
    </submittedName>
</protein>
<comment type="caution">
    <text evidence="3">The sequence shown here is derived from an EMBL/GenBank/DDBJ whole genome shotgun (WGS) entry which is preliminary data.</text>
</comment>
<organism evidence="3 4">
    <name type="scientific">Phytophthora megakarya</name>
    <dbReference type="NCBI Taxonomy" id="4795"/>
    <lineage>
        <taxon>Eukaryota</taxon>
        <taxon>Sar</taxon>
        <taxon>Stramenopiles</taxon>
        <taxon>Oomycota</taxon>
        <taxon>Peronosporomycetes</taxon>
        <taxon>Peronosporales</taxon>
        <taxon>Peronosporaceae</taxon>
        <taxon>Phytophthora</taxon>
    </lineage>
</organism>
<reference evidence="4" key="1">
    <citation type="submission" date="2017-03" db="EMBL/GenBank/DDBJ databases">
        <title>Phytopthora megakarya and P. palmivora, two closely related causual agents of cacao black pod achieved similar genome size and gene model numbers by different mechanisms.</title>
        <authorList>
            <person name="Ali S."/>
            <person name="Shao J."/>
            <person name="Larry D.J."/>
            <person name="Kronmiller B."/>
            <person name="Shen D."/>
            <person name="Strem M.D."/>
            <person name="Melnick R.L."/>
            <person name="Guiltinan M.J."/>
            <person name="Tyler B.M."/>
            <person name="Meinhardt L.W."/>
            <person name="Bailey B.A."/>
        </authorList>
    </citation>
    <scope>NUCLEOTIDE SEQUENCE [LARGE SCALE GENOMIC DNA]</scope>
    <source>
        <strain evidence="4">zdho120</strain>
    </source>
</reference>
<proteinExistence type="predicted"/>
<dbReference type="Gene3D" id="1.10.287.1490">
    <property type="match status" value="1"/>
</dbReference>
<feature type="coiled-coil region" evidence="1">
    <location>
        <begin position="106"/>
        <end position="161"/>
    </location>
</feature>
<evidence type="ECO:0000256" key="2">
    <source>
        <dbReference type="SAM" id="MobiDB-lite"/>
    </source>
</evidence>
<dbReference type="Proteomes" id="UP000198211">
    <property type="component" value="Unassembled WGS sequence"/>
</dbReference>
<dbReference type="AlphaFoldDB" id="A0A225UKH9"/>
<evidence type="ECO:0000313" key="3">
    <source>
        <dbReference type="EMBL" id="OWY93493.1"/>
    </source>
</evidence>
<feature type="region of interest" description="Disordered" evidence="2">
    <location>
        <begin position="1"/>
        <end position="25"/>
    </location>
</feature>
<gene>
    <name evidence="3" type="ORF">PHMEG_00037101</name>
</gene>
<name>A0A225UKH9_9STRA</name>
<keyword evidence="4" id="KW-1185">Reference proteome</keyword>
<evidence type="ECO:0000313" key="4">
    <source>
        <dbReference type="Proteomes" id="UP000198211"/>
    </source>
</evidence>
<dbReference type="EMBL" id="NBNE01015989">
    <property type="protein sequence ID" value="OWY93493.1"/>
    <property type="molecule type" value="Genomic_DNA"/>
</dbReference>
<keyword evidence="1" id="KW-0175">Coiled coil</keyword>